<dbReference type="InterPro" id="IPR036584">
    <property type="entry name" value="FliS_sf"/>
</dbReference>
<dbReference type="KEGG" id="ppsc:EHS13_00635"/>
<dbReference type="GO" id="GO:0044780">
    <property type="term" value="P:bacterial-type flagellum assembly"/>
    <property type="evidence" value="ECO:0007669"/>
    <property type="project" value="InterPro"/>
</dbReference>
<name>A0A6B8RD89_9BACL</name>
<keyword evidence="5" id="KW-0143">Chaperone</keyword>
<sequence>MIQSQRNKYMENTVQNATPAQLLIMLIDGATRFCKMGISAIEQKNHAEANLNLGKVQDIVSELIITLDRESSVADGLLRLYEYFNFRLTEANIQKKVEPAQEVLGYLLELKEVWIQAAKSSLAGPAASNVLQHG</sequence>
<evidence type="ECO:0000256" key="5">
    <source>
        <dbReference type="ARBA" id="ARBA00023186"/>
    </source>
</evidence>
<dbReference type="CDD" id="cd16098">
    <property type="entry name" value="FliS"/>
    <property type="match status" value="1"/>
</dbReference>
<dbReference type="RefSeq" id="WP_155698393.1">
    <property type="nucleotide sequence ID" value="NZ_CP034235.1"/>
</dbReference>
<organism evidence="7 8">
    <name type="scientific">Paenibacillus psychroresistens</name>
    <dbReference type="NCBI Taxonomy" id="1778678"/>
    <lineage>
        <taxon>Bacteria</taxon>
        <taxon>Bacillati</taxon>
        <taxon>Bacillota</taxon>
        <taxon>Bacilli</taxon>
        <taxon>Bacillales</taxon>
        <taxon>Paenibacillaceae</taxon>
        <taxon>Paenibacillus</taxon>
    </lineage>
</organism>
<dbReference type="Proteomes" id="UP000426246">
    <property type="component" value="Chromosome"/>
</dbReference>
<dbReference type="EMBL" id="CP034235">
    <property type="protein sequence ID" value="QGQ93533.1"/>
    <property type="molecule type" value="Genomic_DNA"/>
</dbReference>
<gene>
    <name evidence="7" type="primary">fliS</name>
    <name evidence="7" type="ORF">EHS13_00635</name>
</gene>
<dbReference type="GO" id="GO:0071973">
    <property type="term" value="P:bacterial-type flagellum-dependent cell motility"/>
    <property type="evidence" value="ECO:0007669"/>
    <property type="project" value="TreeGrafter"/>
</dbReference>
<dbReference type="Gene3D" id="1.20.120.340">
    <property type="entry name" value="Flagellar protein FliS"/>
    <property type="match status" value="1"/>
</dbReference>
<keyword evidence="7" id="KW-0966">Cell projection</keyword>
<keyword evidence="7" id="KW-0969">Cilium</keyword>
<keyword evidence="4 6" id="KW-1005">Bacterial flagellum biogenesis</keyword>
<comment type="subcellular location">
    <subcellularLocation>
        <location evidence="1 6">Cytoplasm</location>
        <location evidence="1 6">Cytosol</location>
    </subcellularLocation>
</comment>
<dbReference type="PANTHER" id="PTHR34773:SF1">
    <property type="entry name" value="FLAGELLAR SECRETION CHAPERONE FLIS"/>
    <property type="match status" value="1"/>
</dbReference>
<proteinExistence type="inferred from homology"/>
<accession>A0A6B8RD89</accession>
<dbReference type="SUPFAM" id="SSF101116">
    <property type="entry name" value="Flagellar export chaperone FliS"/>
    <property type="match status" value="1"/>
</dbReference>
<evidence type="ECO:0000313" key="7">
    <source>
        <dbReference type="EMBL" id="QGQ93533.1"/>
    </source>
</evidence>
<evidence type="ECO:0000256" key="1">
    <source>
        <dbReference type="ARBA" id="ARBA00004514"/>
    </source>
</evidence>
<dbReference type="GO" id="GO:0005829">
    <property type="term" value="C:cytosol"/>
    <property type="evidence" value="ECO:0007669"/>
    <property type="project" value="UniProtKB-SubCell"/>
</dbReference>
<keyword evidence="7" id="KW-0282">Flagellum</keyword>
<evidence type="ECO:0000256" key="6">
    <source>
        <dbReference type="PIRNR" id="PIRNR039090"/>
    </source>
</evidence>
<protein>
    <recommendedName>
        <fullName evidence="6">Flagellar secretion chaperone FliS</fullName>
    </recommendedName>
</protein>
<dbReference type="AlphaFoldDB" id="A0A6B8RD89"/>
<evidence type="ECO:0000256" key="4">
    <source>
        <dbReference type="ARBA" id="ARBA00022795"/>
    </source>
</evidence>
<evidence type="ECO:0000256" key="2">
    <source>
        <dbReference type="ARBA" id="ARBA00008787"/>
    </source>
</evidence>
<keyword evidence="3 6" id="KW-0963">Cytoplasm</keyword>
<dbReference type="PANTHER" id="PTHR34773">
    <property type="entry name" value="FLAGELLAR SECRETION CHAPERONE FLIS"/>
    <property type="match status" value="1"/>
</dbReference>
<reference evidence="8" key="1">
    <citation type="submission" date="2018-11" db="EMBL/GenBank/DDBJ databases">
        <title>Complete genome sequence of Paenibacillus sp. ML311-T8.</title>
        <authorList>
            <person name="Nam Y.-D."/>
            <person name="Kang J."/>
            <person name="Chung W.-H."/>
            <person name="Park Y.S."/>
        </authorList>
    </citation>
    <scope>NUCLEOTIDE SEQUENCE [LARGE SCALE GENOMIC DNA]</scope>
    <source>
        <strain evidence="8">ML311-T8</strain>
    </source>
</reference>
<comment type="similarity">
    <text evidence="2 6">Belongs to the FliS family.</text>
</comment>
<evidence type="ECO:0000313" key="8">
    <source>
        <dbReference type="Proteomes" id="UP000426246"/>
    </source>
</evidence>
<dbReference type="Pfam" id="PF02561">
    <property type="entry name" value="FliS"/>
    <property type="match status" value="1"/>
</dbReference>
<keyword evidence="8" id="KW-1185">Reference proteome</keyword>
<dbReference type="NCBIfam" id="TIGR00208">
    <property type="entry name" value="fliS"/>
    <property type="match status" value="1"/>
</dbReference>
<evidence type="ECO:0000256" key="3">
    <source>
        <dbReference type="ARBA" id="ARBA00022490"/>
    </source>
</evidence>
<dbReference type="PIRSF" id="PIRSF039090">
    <property type="entry name" value="Flis"/>
    <property type="match status" value="1"/>
</dbReference>
<dbReference type="InterPro" id="IPR003713">
    <property type="entry name" value="FliS"/>
</dbReference>
<dbReference type="OrthoDB" id="1524959at2"/>